<accession>A0A915Q420</accession>
<evidence type="ECO:0000256" key="7">
    <source>
        <dbReference type="SAM" id="Phobius"/>
    </source>
</evidence>
<keyword evidence="4 7" id="KW-1133">Transmembrane helix</keyword>
<keyword evidence="5 7" id="KW-0472">Membrane</keyword>
<dbReference type="PROSITE" id="PS50156">
    <property type="entry name" value="SSD"/>
    <property type="match status" value="1"/>
</dbReference>
<comment type="subcellular location">
    <subcellularLocation>
        <location evidence="1">Membrane</location>
        <topology evidence="1">Multi-pass membrane protein</topology>
    </subcellularLocation>
</comment>
<evidence type="ECO:0000259" key="8">
    <source>
        <dbReference type="PROSITE" id="PS50156"/>
    </source>
</evidence>
<evidence type="ECO:0000256" key="6">
    <source>
        <dbReference type="ARBA" id="ARBA00023180"/>
    </source>
</evidence>
<keyword evidence="3 7" id="KW-0812">Transmembrane</keyword>
<evidence type="ECO:0000256" key="5">
    <source>
        <dbReference type="ARBA" id="ARBA00023136"/>
    </source>
</evidence>
<dbReference type="GO" id="GO:0018996">
    <property type="term" value="P:molting cycle, collagen and cuticulin-based cuticle"/>
    <property type="evidence" value="ECO:0007669"/>
    <property type="project" value="TreeGrafter"/>
</dbReference>
<evidence type="ECO:0000256" key="3">
    <source>
        <dbReference type="ARBA" id="ARBA00022692"/>
    </source>
</evidence>
<dbReference type="Pfam" id="PF02460">
    <property type="entry name" value="Patched"/>
    <property type="match status" value="1"/>
</dbReference>
<keyword evidence="6" id="KW-0325">Glycoprotein</keyword>
<evidence type="ECO:0000256" key="2">
    <source>
        <dbReference type="ARBA" id="ARBA00005585"/>
    </source>
</evidence>
<dbReference type="WBParaSite" id="sdigi.contig892.g9958.t1">
    <property type="protein sequence ID" value="sdigi.contig892.g9958.t1"/>
    <property type="gene ID" value="sdigi.contig892.g9958"/>
</dbReference>
<evidence type="ECO:0000256" key="1">
    <source>
        <dbReference type="ARBA" id="ARBA00004141"/>
    </source>
</evidence>
<dbReference type="InterPro" id="IPR000731">
    <property type="entry name" value="SSD"/>
</dbReference>
<dbReference type="Proteomes" id="UP000887581">
    <property type="component" value="Unplaced"/>
</dbReference>
<organism evidence="9 10">
    <name type="scientific">Setaria digitata</name>
    <dbReference type="NCBI Taxonomy" id="48799"/>
    <lineage>
        <taxon>Eukaryota</taxon>
        <taxon>Metazoa</taxon>
        <taxon>Ecdysozoa</taxon>
        <taxon>Nematoda</taxon>
        <taxon>Chromadorea</taxon>
        <taxon>Rhabditida</taxon>
        <taxon>Spirurina</taxon>
        <taxon>Spiruromorpha</taxon>
        <taxon>Filarioidea</taxon>
        <taxon>Setariidae</taxon>
        <taxon>Setaria</taxon>
    </lineage>
</organism>
<feature type="transmembrane region" description="Helical" evidence="7">
    <location>
        <begin position="277"/>
        <end position="298"/>
    </location>
</feature>
<dbReference type="InterPro" id="IPR003392">
    <property type="entry name" value="PTHD_SSD"/>
</dbReference>
<evidence type="ECO:0000256" key="4">
    <source>
        <dbReference type="ARBA" id="ARBA00022989"/>
    </source>
</evidence>
<comment type="similarity">
    <text evidence="2">Belongs to the patched family.</text>
</comment>
<dbReference type="PANTHER" id="PTHR10796">
    <property type="entry name" value="PATCHED-RELATED"/>
    <property type="match status" value="1"/>
</dbReference>
<name>A0A915Q420_9BILA</name>
<dbReference type="SUPFAM" id="SSF82866">
    <property type="entry name" value="Multidrug efflux transporter AcrB transmembrane domain"/>
    <property type="match status" value="1"/>
</dbReference>
<evidence type="ECO:0000313" key="10">
    <source>
        <dbReference type="WBParaSite" id="sdigi.contig892.g9958.t1"/>
    </source>
</evidence>
<dbReference type="GO" id="GO:0006897">
    <property type="term" value="P:endocytosis"/>
    <property type="evidence" value="ECO:0007669"/>
    <property type="project" value="TreeGrafter"/>
</dbReference>
<dbReference type="InterPro" id="IPR051697">
    <property type="entry name" value="Patched_domain-protein"/>
</dbReference>
<proteinExistence type="inferred from homology"/>
<sequence>MTDESQKIFSPKRWCRFALLERPLTNALQKYCRFVGRHPIPFIIAPLLITCILSSGILLKFEIVRGLHYLYAPLHAQWKFEDRVFQESWANNDEQFYPGKDVFRRKSIYLIAVAKDGGSILRKPHTDEFINLLDWIINETFITVDGLIYTYRNICLHYRNQCFENTLARFVADIYRRSDQDQFNLTFPLFKSQLSTELTDLSQTLGGVHLDSKQRIETAKAWMILYQLQQNTKLSRKLSFHNTAVGIDDTFLILSAWHDTNSYQSTDERVGLSMQHAAVSIAITSITDIIAFLVGAIAPLPAVSLNF</sequence>
<dbReference type="GO" id="GO:0030659">
    <property type="term" value="C:cytoplasmic vesicle membrane"/>
    <property type="evidence" value="ECO:0007669"/>
    <property type="project" value="TreeGrafter"/>
</dbReference>
<evidence type="ECO:0000313" key="9">
    <source>
        <dbReference type="Proteomes" id="UP000887581"/>
    </source>
</evidence>
<keyword evidence="9" id="KW-1185">Reference proteome</keyword>
<protein>
    <submittedName>
        <fullName evidence="10">SSD domain-containing protein</fullName>
    </submittedName>
</protein>
<feature type="domain" description="SSD" evidence="8">
    <location>
        <begin position="238"/>
        <end position="307"/>
    </location>
</feature>
<reference evidence="10" key="1">
    <citation type="submission" date="2022-11" db="UniProtKB">
        <authorList>
            <consortium name="WormBaseParasite"/>
        </authorList>
    </citation>
    <scope>IDENTIFICATION</scope>
</reference>
<dbReference type="PANTHER" id="PTHR10796:SF124">
    <property type="entry name" value="SSD DOMAIN-CONTAINING PROTEIN"/>
    <property type="match status" value="1"/>
</dbReference>
<dbReference type="GO" id="GO:0005886">
    <property type="term" value="C:plasma membrane"/>
    <property type="evidence" value="ECO:0007669"/>
    <property type="project" value="TreeGrafter"/>
</dbReference>
<feature type="transmembrane region" description="Helical" evidence="7">
    <location>
        <begin position="40"/>
        <end position="59"/>
    </location>
</feature>
<dbReference type="AlphaFoldDB" id="A0A915Q420"/>